<protein>
    <submittedName>
        <fullName evidence="1">IS110 family transposase</fullName>
    </submittedName>
</protein>
<sequence>NKSDRLSRWALALQARVGYGKAVVAIAAKNARLAWAVLARGEQFRPLT</sequence>
<organism evidence="1 3">
    <name type="scientific">Massilia mucilaginosa</name>
    <dbReference type="NCBI Taxonomy" id="2609282"/>
    <lineage>
        <taxon>Bacteria</taxon>
        <taxon>Pseudomonadati</taxon>
        <taxon>Pseudomonadota</taxon>
        <taxon>Betaproteobacteria</taxon>
        <taxon>Burkholderiales</taxon>
        <taxon>Oxalobacteraceae</taxon>
        <taxon>Telluria group</taxon>
        <taxon>Massilia</taxon>
    </lineage>
</organism>
<keyword evidence="3" id="KW-1185">Reference proteome</keyword>
<evidence type="ECO:0000313" key="2">
    <source>
        <dbReference type="EMBL" id="NHZ93188.1"/>
    </source>
</evidence>
<evidence type="ECO:0000313" key="3">
    <source>
        <dbReference type="Proteomes" id="UP000609726"/>
    </source>
</evidence>
<gene>
    <name evidence="1" type="ORF">F2P45_24315</name>
    <name evidence="2" type="ORF">F2P45_29870</name>
</gene>
<accession>A0ABX0NZL1</accession>
<comment type="caution">
    <text evidence="1">The sequence shown here is derived from an EMBL/GenBank/DDBJ whole genome shotgun (WGS) entry which is preliminary data.</text>
</comment>
<dbReference type="Proteomes" id="UP000609726">
    <property type="component" value="Unassembled WGS sequence"/>
</dbReference>
<reference evidence="1 3" key="1">
    <citation type="submission" date="2019-10" db="EMBL/GenBank/DDBJ databases">
        <title>Taxonomy of Antarctic Massilia spp.: description of Massilia rubra sp. nov., Massilia aquatica sp. nov., Massilia mucilaginosa sp. nov., Massilia frigida sp. nov. isolated from streams, lakes and regoliths.</title>
        <authorList>
            <person name="Holochova P."/>
            <person name="Sedlacek I."/>
            <person name="Kralova S."/>
            <person name="Maslanova I."/>
            <person name="Busse H.-J."/>
            <person name="Stankova E."/>
            <person name="Vrbovska V."/>
            <person name="Kovarovic V."/>
            <person name="Bartak M."/>
            <person name="Svec P."/>
            <person name="Pantucek R."/>
        </authorList>
    </citation>
    <scope>NUCLEOTIDE SEQUENCE [LARGE SCALE GENOMIC DNA]</scope>
    <source>
        <strain evidence="1 3">CCM 8733</strain>
    </source>
</reference>
<feature type="non-terminal residue" evidence="1">
    <location>
        <position position="1"/>
    </location>
</feature>
<dbReference type="EMBL" id="WHJH01000064">
    <property type="protein sequence ID" value="NHZ93188.1"/>
    <property type="molecule type" value="Genomic_DNA"/>
</dbReference>
<name>A0ABX0NZL1_9BURK</name>
<proteinExistence type="predicted"/>
<dbReference type="EMBL" id="WHJH01000040">
    <property type="protein sequence ID" value="NHZ92105.1"/>
    <property type="molecule type" value="Genomic_DNA"/>
</dbReference>
<evidence type="ECO:0000313" key="1">
    <source>
        <dbReference type="EMBL" id="NHZ92105.1"/>
    </source>
</evidence>